<dbReference type="SUPFAM" id="SSF48403">
    <property type="entry name" value="Ankyrin repeat"/>
    <property type="match status" value="1"/>
</dbReference>
<organism evidence="2 3">
    <name type="scientific">Periconia macrospinosa</name>
    <dbReference type="NCBI Taxonomy" id="97972"/>
    <lineage>
        <taxon>Eukaryota</taxon>
        <taxon>Fungi</taxon>
        <taxon>Dikarya</taxon>
        <taxon>Ascomycota</taxon>
        <taxon>Pezizomycotina</taxon>
        <taxon>Dothideomycetes</taxon>
        <taxon>Pleosporomycetidae</taxon>
        <taxon>Pleosporales</taxon>
        <taxon>Massarineae</taxon>
        <taxon>Periconiaceae</taxon>
        <taxon>Periconia</taxon>
    </lineage>
</organism>
<feature type="region of interest" description="Disordered" evidence="1">
    <location>
        <begin position="32"/>
        <end position="73"/>
    </location>
</feature>
<evidence type="ECO:0000313" key="3">
    <source>
        <dbReference type="Proteomes" id="UP000244855"/>
    </source>
</evidence>
<sequence>MATKEGHKAVVQLLLNKGLDAENGHEAVVDVNSKSNNGLTPLSWAARNGRRAMDAVDPDPKDNGGPASQSGNHVLQDYQMQFMLLEQQNKKRLLMARQE</sequence>
<accession>A0A2V1CYR7</accession>
<reference evidence="2 3" key="1">
    <citation type="journal article" date="2018" name="Sci. Rep.">
        <title>Comparative genomics provides insights into the lifestyle and reveals functional heterogeneity of dark septate endophytic fungi.</title>
        <authorList>
            <person name="Knapp D.G."/>
            <person name="Nemeth J.B."/>
            <person name="Barry K."/>
            <person name="Hainaut M."/>
            <person name="Henrissat B."/>
            <person name="Johnson J."/>
            <person name="Kuo A."/>
            <person name="Lim J.H.P."/>
            <person name="Lipzen A."/>
            <person name="Nolan M."/>
            <person name="Ohm R.A."/>
            <person name="Tamas L."/>
            <person name="Grigoriev I.V."/>
            <person name="Spatafora J.W."/>
            <person name="Nagy L.G."/>
            <person name="Kovacs G.M."/>
        </authorList>
    </citation>
    <scope>NUCLEOTIDE SEQUENCE [LARGE SCALE GENOMIC DNA]</scope>
    <source>
        <strain evidence="2 3">DSE2036</strain>
    </source>
</reference>
<dbReference type="OrthoDB" id="5600002at2759"/>
<gene>
    <name evidence="2" type="ORF">DM02DRAFT_664575</name>
</gene>
<keyword evidence="3" id="KW-1185">Reference proteome</keyword>
<dbReference type="AlphaFoldDB" id="A0A2V1CYR7"/>
<evidence type="ECO:0000313" key="2">
    <source>
        <dbReference type="EMBL" id="PVH90887.1"/>
    </source>
</evidence>
<evidence type="ECO:0000256" key="1">
    <source>
        <dbReference type="SAM" id="MobiDB-lite"/>
    </source>
</evidence>
<proteinExistence type="predicted"/>
<dbReference type="Gene3D" id="1.25.40.20">
    <property type="entry name" value="Ankyrin repeat-containing domain"/>
    <property type="match status" value="1"/>
</dbReference>
<feature type="compositionally biased region" description="Basic and acidic residues" evidence="1">
    <location>
        <begin position="51"/>
        <end position="62"/>
    </location>
</feature>
<dbReference type="Proteomes" id="UP000244855">
    <property type="component" value="Unassembled WGS sequence"/>
</dbReference>
<dbReference type="EMBL" id="KZ806054">
    <property type="protein sequence ID" value="PVH90887.1"/>
    <property type="molecule type" value="Genomic_DNA"/>
</dbReference>
<name>A0A2V1CYR7_9PLEO</name>
<protein>
    <submittedName>
        <fullName evidence="2">Uncharacterized protein</fullName>
    </submittedName>
</protein>
<dbReference type="InterPro" id="IPR002110">
    <property type="entry name" value="Ankyrin_rpt"/>
</dbReference>
<dbReference type="STRING" id="97972.A0A2V1CYR7"/>
<dbReference type="Pfam" id="PF13637">
    <property type="entry name" value="Ank_4"/>
    <property type="match status" value="1"/>
</dbReference>
<dbReference type="InterPro" id="IPR036770">
    <property type="entry name" value="Ankyrin_rpt-contain_sf"/>
</dbReference>